<dbReference type="STRING" id="868595.Desca_1562"/>
<dbReference type="PANTHER" id="PTHR43777:SF1">
    <property type="entry name" value="MOLYBDENUM COFACTOR CYTIDYLYLTRANSFERASE"/>
    <property type="match status" value="1"/>
</dbReference>
<dbReference type="InterPro" id="IPR029044">
    <property type="entry name" value="Nucleotide-diphossugar_trans"/>
</dbReference>
<reference evidence="2 3" key="1">
    <citation type="submission" date="2011-05" db="EMBL/GenBank/DDBJ databases">
        <title>Complete sequence of Desulfotomaculum carboxydivorans CO-1-SRB.</title>
        <authorList>
            <consortium name="US DOE Joint Genome Institute"/>
            <person name="Lucas S."/>
            <person name="Han J."/>
            <person name="Lapidus A."/>
            <person name="Cheng J.-F."/>
            <person name="Goodwin L."/>
            <person name="Pitluck S."/>
            <person name="Peters L."/>
            <person name="Mikhailova N."/>
            <person name="Lu M."/>
            <person name="Han C."/>
            <person name="Tapia R."/>
            <person name="Land M."/>
            <person name="Hauser L."/>
            <person name="Kyrpides N."/>
            <person name="Ivanova N."/>
            <person name="Pagani I."/>
            <person name="Stams A."/>
            <person name="Plugge C."/>
            <person name="Muyzer G."/>
            <person name="Kuever J."/>
            <person name="Parshina S."/>
            <person name="Ivanova A."/>
            <person name="Nazina T."/>
            <person name="Woyke T."/>
        </authorList>
    </citation>
    <scope>NUCLEOTIDE SEQUENCE [LARGE SCALE GENOMIC DNA]</scope>
    <source>
        <strain evidence="3">DSM 14880 / VKM B-2319 / CO-1-SRB</strain>
    </source>
</reference>
<dbReference type="PROSITE" id="PS51831">
    <property type="entry name" value="HD"/>
    <property type="match status" value="1"/>
</dbReference>
<dbReference type="SUPFAM" id="SSF53448">
    <property type="entry name" value="Nucleotide-diphospho-sugar transferases"/>
    <property type="match status" value="1"/>
</dbReference>
<dbReference type="InterPro" id="IPR025877">
    <property type="entry name" value="MobA-like_NTP_Trfase"/>
</dbReference>
<dbReference type="EMBL" id="CP002736">
    <property type="protein sequence ID" value="AEF94416.1"/>
    <property type="molecule type" value="Genomic_DNA"/>
</dbReference>
<dbReference type="eggNOG" id="COG2068">
    <property type="taxonomic scope" value="Bacteria"/>
</dbReference>
<dbReference type="AlphaFoldDB" id="F6B6P2"/>
<dbReference type="SUPFAM" id="SSF109604">
    <property type="entry name" value="HD-domain/PDEase-like"/>
    <property type="match status" value="1"/>
</dbReference>
<dbReference type="HOGENOM" id="CLU_040526_0_0_9"/>
<dbReference type="SMART" id="SM00471">
    <property type="entry name" value="HDc"/>
    <property type="match status" value="1"/>
</dbReference>
<dbReference type="InterPro" id="IPR003607">
    <property type="entry name" value="HD/PDEase_dom"/>
</dbReference>
<evidence type="ECO:0000313" key="3">
    <source>
        <dbReference type="Proteomes" id="UP000009226"/>
    </source>
</evidence>
<dbReference type="CDD" id="cd00077">
    <property type="entry name" value="HDc"/>
    <property type="match status" value="1"/>
</dbReference>
<evidence type="ECO:0000313" key="2">
    <source>
        <dbReference type="EMBL" id="AEF94416.1"/>
    </source>
</evidence>
<dbReference type="InterPro" id="IPR006674">
    <property type="entry name" value="HD_domain"/>
</dbReference>
<dbReference type="PANTHER" id="PTHR43777">
    <property type="entry name" value="MOLYBDENUM COFACTOR CYTIDYLYLTRANSFERASE"/>
    <property type="match status" value="1"/>
</dbReference>
<dbReference type="GO" id="GO:0016787">
    <property type="term" value="F:hydrolase activity"/>
    <property type="evidence" value="ECO:0007669"/>
    <property type="project" value="UniProtKB-KW"/>
</dbReference>
<dbReference type="Gene3D" id="1.10.3210.10">
    <property type="entry name" value="Hypothetical protein af1432"/>
    <property type="match status" value="2"/>
</dbReference>
<sequence length="379" mass="42074">MEVRDKISALILAAGFSSRMGAFKPLLPLGGTTVIERSVSVFKSAGIRDITVVVGHRAEELMSVLKPMHVNIALNHNYADGMFSSVKAGVESINSTVEAFFLLPGDIPLIKQNTLAEILKVYDNRAGIIYPCLDGQRGHPPLISTRYKDMILSYNETGGLRALLQQYEPDARDVEVTDQGILMDMDTPADYQQVLERVTGNIPTKSECLTILNNNGVPDKVVRHCQAVSRVAEKIARNLNNSGYNLNIDLIQAAGLLHDLGKGKKDHARAGAELLRDLGYPGVAEAVACHMDIVPDPLYPITEATVLYLADKLVKDDRVVSLKQRFQEIQERFAEQPNVLDSINKRLNNALEIKKHIEKVIRLPLDVNFFHEGFIWNKD</sequence>
<dbReference type="GO" id="GO:0016779">
    <property type="term" value="F:nucleotidyltransferase activity"/>
    <property type="evidence" value="ECO:0007669"/>
    <property type="project" value="UniProtKB-ARBA"/>
</dbReference>
<dbReference type="InterPro" id="IPR006675">
    <property type="entry name" value="HDIG_dom"/>
</dbReference>
<dbReference type="RefSeq" id="WP_013810250.1">
    <property type="nucleotide sequence ID" value="NC_015565.1"/>
</dbReference>
<keyword evidence="3" id="KW-1185">Reference proteome</keyword>
<dbReference type="NCBIfam" id="TIGR00277">
    <property type="entry name" value="HDIG"/>
    <property type="match status" value="1"/>
</dbReference>
<evidence type="ECO:0000259" key="1">
    <source>
        <dbReference type="PROSITE" id="PS51831"/>
    </source>
</evidence>
<gene>
    <name evidence="2" type="ordered locus">Desca_1562</name>
</gene>
<dbReference type="NCBIfam" id="NF045665">
    <property type="entry name" value="NTPtran_DVU1551"/>
    <property type="match status" value="1"/>
</dbReference>
<dbReference type="Pfam" id="PF12804">
    <property type="entry name" value="NTP_transf_3"/>
    <property type="match status" value="1"/>
</dbReference>
<dbReference type="Proteomes" id="UP000009226">
    <property type="component" value="Chromosome"/>
</dbReference>
<dbReference type="KEGG" id="dca:Desca_1562"/>
<keyword evidence="2" id="KW-0378">Hydrolase</keyword>
<proteinExistence type="predicted"/>
<dbReference type="Gene3D" id="3.90.550.10">
    <property type="entry name" value="Spore Coat Polysaccharide Biosynthesis Protein SpsA, Chain A"/>
    <property type="match status" value="1"/>
</dbReference>
<accession>F6B6P2</accession>
<name>F6B6P2_DESCC</name>
<dbReference type="CDD" id="cd04182">
    <property type="entry name" value="GT_2_like_f"/>
    <property type="match status" value="1"/>
</dbReference>
<organism evidence="2 3">
    <name type="scientific">Desulfotomaculum nigrificans (strain DSM 14880 / VKM B-2319 / CO-1-SRB)</name>
    <name type="common">Desulfotomaculum carboxydivorans</name>
    <dbReference type="NCBI Taxonomy" id="868595"/>
    <lineage>
        <taxon>Bacteria</taxon>
        <taxon>Bacillati</taxon>
        <taxon>Bacillota</taxon>
        <taxon>Clostridia</taxon>
        <taxon>Eubacteriales</taxon>
        <taxon>Desulfotomaculaceae</taxon>
        <taxon>Desulfotomaculum</taxon>
    </lineage>
</organism>
<dbReference type="Pfam" id="PF01966">
    <property type="entry name" value="HD"/>
    <property type="match status" value="1"/>
</dbReference>
<dbReference type="InterPro" id="IPR054703">
    <property type="entry name" value="Mop-rel"/>
</dbReference>
<feature type="domain" description="HD" evidence="1">
    <location>
        <begin position="221"/>
        <end position="316"/>
    </location>
</feature>
<protein>
    <submittedName>
        <fullName evidence="2">Metal dependent phosphohydrolase</fullName>
    </submittedName>
</protein>